<evidence type="ECO:0000256" key="7">
    <source>
        <dbReference type="SAM" id="MobiDB-lite"/>
    </source>
</evidence>
<feature type="domain" description="DHHA1" evidence="9">
    <location>
        <begin position="272"/>
        <end position="358"/>
    </location>
</feature>
<sequence>MTSTALLLRALRFLGANVDYAIPSRMQEGYGINERIVDEFYADGVAVILTVDNGIAAVAPNPPPPQPSLSATATNHHHDVPETIPPAHAILNPKLIRPDSPYRGIAGVGVAYILAVCLAQARGQTQDLTAPLLELFTLGTIADLAPLVGVNRRWVRRGLKLLPRSRILGVQALIQVAGLGEEEKALKPEDIGFRLGPRINAVGRISDPQIVIEMLTTDDTGIALERAMQCEQINQHRRELCQRIELEAVTWCEAQRQGGQLDLTRDRLLLIIQPDWHHGVIGIVASRLVERYGVPVFIGTYEDEAHTEIRGSARGIPEFHVFEALQSCDDLLDKYGGHRAAGGFSFPSKHLRQVKSRLVKFANGCLAPEHLKPLVTIDAQARLCDLSLDLYAQIDRLHPCGIENPDPVFWTPAVRLLEQRPIGKGRDHLKLRVTDDSGTELKVLAWRWGDYCPLPEQLDIAYKLRVNAWNGSRTIELELLGVRLPTVTVTPPSPEPAAPTSPPLSDPPSSPPNGDMNALGSQTMATSGATRVDFSYSKRRYSVHIRTDATDGSRQLIIHNPEGQILIVALPQRQGFLGIPGQPLQPIDPEDGRYCDLIRTAAKALELDQKTRWLAKQDALLAAKDSQIQLLSQQVALLTSTLEHLPAEQRETLAALQTSLEQQVNAVQEQEAQITQLQARWHQTQVSPER</sequence>
<evidence type="ECO:0000259" key="10">
    <source>
        <dbReference type="Pfam" id="PF17768"/>
    </source>
</evidence>
<organism evidence="11 12">
    <name type="scientific">Halomicronema hongdechloris C2206</name>
    <dbReference type="NCBI Taxonomy" id="1641165"/>
    <lineage>
        <taxon>Bacteria</taxon>
        <taxon>Bacillati</taxon>
        <taxon>Cyanobacteriota</taxon>
        <taxon>Cyanophyceae</taxon>
        <taxon>Nodosilineales</taxon>
        <taxon>Nodosilineaceae</taxon>
        <taxon>Halomicronema</taxon>
    </lineage>
</organism>
<keyword evidence="4" id="KW-0378">Hydrolase</keyword>
<dbReference type="SUPFAM" id="SSF64182">
    <property type="entry name" value="DHH phosphoesterases"/>
    <property type="match status" value="1"/>
</dbReference>
<keyword evidence="6" id="KW-0175">Coiled coil</keyword>
<evidence type="ECO:0000256" key="4">
    <source>
        <dbReference type="ARBA" id="ARBA00022801"/>
    </source>
</evidence>
<keyword evidence="5 11" id="KW-0269">Exonuclease</keyword>
<feature type="coiled-coil region" evidence="6">
    <location>
        <begin position="653"/>
        <end position="680"/>
    </location>
</feature>
<dbReference type="KEGG" id="hhg:XM38_047840"/>
<dbReference type="InterPro" id="IPR041122">
    <property type="entry name" value="RecJ_OB"/>
</dbReference>
<dbReference type="Pfam" id="PF01368">
    <property type="entry name" value="DHH"/>
    <property type="match status" value="1"/>
</dbReference>
<dbReference type="InterPro" id="IPR038763">
    <property type="entry name" value="DHH_sf"/>
</dbReference>
<dbReference type="EMBL" id="CP021983">
    <property type="protein sequence ID" value="ASC73811.1"/>
    <property type="molecule type" value="Genomic_DNA"/>
</dbReference>
<accession>A0A1Z3HU20</accession>
<dbReference type="Pfam" id="PF02272">
    <property type="entry name" value="DHHA1"/>
    <property type="match status" value="1"/>
</dbReference>
<evidence type="ECO:0000256" key="5">
    <source>
        <dbReference type="ARBA" id="ARBA00022839"/>
    </source>
</evidence>
<feature type="compositionally biased region" description="Pro residues" evidence="7">
    <location>
        <begin position="491"/>
        <end position="511"/>
    </location>
</feature>
<evidence type="ECO:0000256" key="3">
    <source>
        <dbReference type="ARBA" id="ARBA00022722"/>
    </source>
</evidence>
<dbReference type="InterPro" id="IPR001667">
    <property type="entry name" value="DDH_dom"/>
</dbReference>
<dbReference type="STRING" id="1641165.XM38_02010"/>
<evidence type="ECO:0000313" key="11">
    <source>
        <dbReference type="EMBL" id="ASC73811.1"/>
    </source>
</evidence>
<dbReference type="PANTHER" id="PTHR30255:SF2">
    <property type="entry name" value="SINGLE-STRANDED-DNA-SPECIFIC EXONUCLEASE RECJ"/>
    <property type="match status" value="1"/>
</dbReference>
<dbReference type="Proteomes" id="UP000191901">
    <property type="component" value="Chromosome"/>
</dbReference>
<reference evidence="11 12" key="1">
    <citation type="journal article" date="2016" name="Biochim. Biophys. Acta">
        <title>Characterization of red-shifted phycobilisomes isolated from the chlorophyll f-containing cyanobacterium Halomicronema hongdechloris.</title>
        <authorList>
            <person name="Li Y."/>
            <person name="Lin Y."/>
            <person name="Garvey C.J."/>
            <person name="Birch D."/>
            <person name="Corkery R.W."/>
            <person name="Loughlin P.C."/>
            <person name="Scheer H."/>
            <person name="Willows R.D."/>
            <person name="Chen M."/>
        </authorList>
    </citation>
    <scope>NUCLEOTIDE SEQUENCE [LARGE SCALE GENOMIC DNA]</scope>
    <source>
        <strain evidence="11 12">C2206</strain>
    </source>
</reference>
<protein>
    <recommendedName>
        <fullName evidence="2">Single-stranded-DNA-specific exonuclease RecJ</fullName>
    </recommendedName>
</protein>
<dbReference type="Gene3D" id="3.90.1640.30">
    <property type="match status" value="1"/>
</dbReference>
<dbReference type="Gene3D" id="3.10.310.30">
    <property type="match status" value="1"/>
</dbReference>
<feature type="domain" description="RecJ OB" evidence="10">
    <location>
        <begin position="377"/>
        <end position="479"/>
    </location>
</feature>
<dbReference type="InterPro" id="IPR051673">
    <property type="entry name" value="SSDNA_exonuclease_RecJ"/>
</dbReference>
<proteinExistence type="inferred from homology"/>
<evidence type="ECO:0000259" key="9">
    <source>
        <dbReference type="Pfam" id="PF02272"/>
    </source>
</evidence>
<gene>
    <name evidence="11" type="primary">recJ_2</name>
    <name evidence="11" type="ORF">XM38_047840</name>
</gene>
<dbReference type="InterPro" id="IPR003156">
    <property type="entry name" value="DHHA1_dom"/>
</dbReference>
<evidence type="ECO:0000256" key="1">
    <source>
        <dbReference type="ARBA" id="ARBA00005915"/>
    </source>
</evidence>
<keyword evidence="3" id="KW-0540">Nuclease</keyword>
<evidence type="ECO:0000256" key="6">
    <source>
        <dbReference type="SAM" id="Coils"/>
    </source>
</evidence>
<feature type="domain" description="DDH" evidence="8">
    <location>
        <begin position="1"/>
        <end position="140"/>
    </location>
</feature>
<evidence type="ECO:0000313" key="12">
    <source>
        <dbReference type="Proteomes" id="UP000191901"/>
    </source>
</evidence>
<feature type="region of interest" description="Disordered" evidence="7">
    <location>
        <begin position="488"/>
        <end position="521"/>
    </location>
</feature>
<dbReference type="AlphaFoldDB" id="A0A1Z3HU20"/>
<evidence type="ECO:0000259" key="8">
    <source>
        <dbReference type="Pfam" id="PF01368"/>
    </source>
</evidence>
<dbReference type="GO" id="GO:0003676">
    <property type="term" value="F:nucleic acid binding"/>
    <property type="evidence" value="ECO:0007669"/>
    <property type="project" value="InterPro"/>
</dbReference>
<keyword evidence="12" id="KW-1185">Reference proteome</keyword>
<dbReference type="PANTHER" id="PTHR30255">
    <property type="entry name" value="SINGLE-STRANDED-DNA-SPECIFIC EXONUCLEASE RECJ"/>
    <property type="match status" value="1"/>
</dbReference>
<comment type="similarity">
    <text evidence="1">Belongs to the RecJ family.</text>
</comment>
<name>A0A1Z3HU20_9CYAN</name>
<dbReference type="Pfam" id="PF17768">
    <property type="entry name" value="RecJ_OB"/>
    <property type="match status" value="1"/>
</dbReference>
<evidence type="ECO:0000256" key="2">
    <source>
        <dbReference type="ARBA" id="ARBA00019841"/>
    </source>
</evidence>
<dbReference type="GO" id="GO:0004527">
    <property type="term" value="F:exonuclease activity"/>
    <property type="evidence" value="ECO:0007669"/>
    <property type="project" value="UniProtKB-KW"/>
</dbReference>